<dbReference type="Proteomes" id="UP000679992">
    <property type="component" value="Unassembled WGS sequence"/>
</dbReference>
<dbReference type="Pfam" id="PF15588">
    <property type="entry name" value="Imm10"/>
    <property type="match status" value="1"/>
</dbReference>
<evidence type="ECO:0000313" key="2">
    <source>
        <dbReference type="Proteomes" id="UP000679992"/>
    </source>
</evidence>
<dbReference type="RefSeq" id="WP_213655222.1">
    <property type="nucleotide sequence ID" value="NZ_BOSL01000008.1"/>
</dbReference>
<accession>A0ABQ4MCN1</accession>
<gene>
    <name evidence="1" type="ORF">J42TS3_27840</name>
</gene>
<dbReference type="InterPro" id="IPR028962">
    <property type="entry name" value="Imm10"/>
</dbReference>
<proteinExistence type="predicted"/>
<sequence length="127" mass="14660">MSILLKASFVYCGIEDETILIGFADDEFETKEYVLFQKSLYIEDNPLLNKIHITLNSENRSQYGGILRIIIRRKLISIFLSEETARSHGVNDSIDIEYGIDEKGYNSLISHFNRLNADQEIEIEVKL</sequence>
<keyword evidence="2" id="KW-1185">Reference proteome</keyword>
<organism evidence="1 2">
    <name type="scientific">Paenibacillus vini</name>
    <dbReference type="NCBI Taxonomy" id="1476024"/>
    <lineage>
        <taxon>Bacteria</taxon>
        <taxon>Bacillati</taxon>
        <taxon>Bacillota</taxon>
        <taxon>Bacilli</taxon>
        <taxon>Bacillales</taxon>
        <taxon>Paenibacillaceae</taxon>
        <taxon>Paenibacillus</taxon>
    </lineage>
</organism>
<protein>
    <submittedName>
        <fullName evidence="1">Uncharacterized protein</fullName>
    </submittedName>
</protein>
<name>A0ABQ4MCN1_9BACL</name>
<evidence type="ECO:0000313" key="1">
    <source>
        <dbReference type="EMBL" id="GIP53749.1"/>
    </source>
</evidence>
<dbReference type="EMBL" id="BOSL01000008">
    <property type="protein sequence ID" value="GIP53749.1"/>
    <property type="molecule type" value="Genomic_DNA"/>
</dbReference>
<comment type="caution">
    <text evidence="1">The sequence shown here is derived from an EMBL/GenBank/DDBJ whole genome shotgun (WGS) entry which is preliminary data.</text>
</comment>
<reference evidence="1 2" key="1">
    <citation type="submission" date="2021-03" db="EMBL/GenBank/DDBJ databases">
        <title>Antimicrobial resistance genes in bacteria isolated from Japanese honey, and their potential for conferring macrolide and lincosamide resistance in the American foulbrood pathogen Paenibacillus larvae.</title>
        <authorList>
            <person name="Okamoto M."/>
            <person name="Kumagai M."/>
            <person name="Kanamori H."/>
            <person name="Takamatsu D."/>
        </authorList>
    </citation>
    <scope>NUCLEOTIDE SEQUENCE [LARGE SCALE GENOMIC DNA]</scope>
    <source>
        <strain evidence="1 2">J42TS3</strain>
    </source>
</reference>